<evidence type="ECO:0000256" key="2">
    <source>
        <dbReference type="ARBA" id="ARBA00009388"/>
    </source>
</evidence>
<evidence type="ECO:0000256" key="1">
    <source>
        <dbReference type="ARBA" id="ARBA00001947"/>
    </source>
</evidence>
<keyword evidence="13" id="KW-1185">Reference proteome</keyword>
<dbReference type="PANTHER" id="PTHR33794:SF1">
    <property type="entry name" value="BACILLOLYSIN"/>
    <property type="match status" value="1"/>
</dbReference>
<dbReference type="PROSITE" id="PS51272">
    <property type="entry name" value="SLH"/>
    <property type="match status" value="3"/>
</dbReference>
<evidence type="ECO:0000256" key="8">
    <source>
        <dbReference type="ARBA" id="ARBA00023049"/>
    </source>
</evidence>
<organism evidence="12 13">
    <name type="scientific">Paenibacillus lignilyticus</name>
    <dbReference type="NCBI Taxonomy" id="1172615"/>
    <lineage>
        <taxon>Bacteria</taxon>
        <taxon>Bacillati</taxon>
        <taxon>Bacillota</taxon>
        <taxon>Bacilli</taxon>
        <taxon>Bacillales</taxon>
        <taxon>Paenibacillaceae</taxon>
        <taxon>Paenibacillus</taxon>
    </lineage>
</organism>
<dbReference type="InterPro" id="IPR023612">
    <property type="entry name" value="Peptidase_M4"/>
</dbReference>
<dbReference type="Pfam" id="PF01447">
    <property type="entry name" value="Peptidase_M4"/>
    <property type="match status" value="1"/>
</dbReference>
<dbReference type="Gene3D" id="3.10.450.490">
    <property type="match status" value="1"/>
</dbReference>
<evidence type="ECO:0000313" key="13">
    <source>
        <dbReference type="Proteomes" id="UP000673394"/>
    </source>
</evidence>
<dbReference type="Pfam" id="PF02868">
    <property type="entry name" value="Peptidase_M4_C"/>
    <property type="match status" value="1"/>
</dbReference>
<dbReference type="Pfam" id="PF07504">
    <property type="entry name" value="FTP"/>
    <property type="match status" value="1"/>
</dbReference>
<evidence type="ECO:0000256" key="6">
    <source>
        <dbReference type="ARBA" id="ARBA00022801"/>
    </source>
</evidence>
<dbReference type="SUPFAM" id="SSF55486">
    <property type="entry name" value="Metalloproteases ('zincins'), catalytic domain"/>
    <property type="match status" value="1"/>
</dbReference>
<dbReference type="Proteomes" id="UP000673394">
    <property type="component" value="Unassembled WGS sequence"/>
</dbReference>
<feature type="region of interest" description="Disordered" evidence="9">
    <location>
        <begin position="1267"/>
        <end position="1290"/>
    </location>
</feature>
<dbReference type="Pfam" id="PF13753">
    <property type="entry name" value="SWM_repeat"/>
    <property type="match status" value="1"/>
</dbReference>
<dbReference type="InterPro" id="IPR001119">
    <property type="entry name" value="SLH_dom"/>
</dbReference>
<dbReference type="Gene3D" id="1.10.390.10">
    <property type="entry name" value="Neutral Protease Domain 2"/>
    <property type="match status" value="1"/>
</dbReference>
<dbReference type="Gene3D" id="3.10.170.10">
    <property type="match status" value="1"/>
</dbReference>
<dbReference type="InterPro" id="IPR013856">
    <property type="entry name" value="Peptidase_M4_domain"/>
</dbReference>
<comment type="similarity">
    <text evidence="2">Belongs to the peptidase M4 family.</text>
</comment>
<evidence type="ECO:0000256" key="5">
    <source>
        <dbReference type="ARBA" id="ARBA00022729"/>
    </source>
</evidence>
<dbReference type="EMBL" id="JAGKSP010000014">
    <property type="protein sequence ID" value="MBP3966026.1"/>
    <property type="molecule type" value="Genomic_DNA"/>
</dbReference>
<evidence type="ECO:0000259" key="11">
    <source>
        <dbReference type="PROSITE" id="PS51272"/>
    </source>
</evidence>
<comment type="caution">
    <text evidence="12">The sequence shown here is derived from an EMBL/GenBank/DDBJ whole genome shotgun (WGS) entry which is preliminary data.</text>
</comment>
<dbReference type="RefSeq" id="WP_210662868.1">
    <property type="nucleotide sequence ID" value="NZ_JAGKSP010000014.1"/>
</dbReference>
<dbReference type="Pfam" id="PF00395">
    <property type="entry name" value="SLH"/>
    <property type="match status" value="3"/>
</dbReference>
<evidence type="ECO:0000313" key="12">
    <source>
        <dbReference type="EMBL" id="MBP3966026.1"/>
    </source>
</evidence>
<keyword evidence="7" id="KW-0862">Zinc</keyword>
<dbReference type="InterPro" id="IPR001570">
    <property type="entry name" value="Peptidase_M4_C_domain"/>
</dbReference>
<keyword evidence="8" id="KW-0482">Metalloprotease</keyword>
<accession>A0ABS5CJN5</accession>
<keyword evidence="3" id="KW-0645">Protease</keyword>
<dbReference type="InterPro" id="IPR014755">
    <property type="entry name" value="Cu-Rt/internalin_Ig-like"/>
</dbReference>
<keyword evidence="4" id="KW-0479">Metal-binding</keyword>
<evidence type="ECO:0000256" key="4">
    <source>
        <dbReference type="ARBA" id="ARBA00022723"/>
    </source>
</evidence>
<sequence>MLSRRFKSICISMLTGILVLSVAIPPAMASGLTGPLTPGIGNVMEGSQEQAPRMLQGKLSGELRTDSDVIQYFSTNQQSLRQSQAQTSLTIAKKISDAQGRQHYMLQQQYRGLPVYGKYITAHVGTDKRMYAITNDASTELEGIKLDTQPTIDENQAAAAFQSDVEQAVGYAITLGGQLASRELGKPKAQLMVYPSNGTYSLAYKVDMEYMQPKLGRWIGFVDANTGIVLKKFSRLEQSAPNDSTSGWGRGYYGETRALNLALQGSEYYLSDKTKPMYHMENGIETGVIETYDAENPFFPVNSPSPSFDDPEAVDAHYFAGQVYDFYASRFNRNSLDGNGMSIISVVNAGAIDNAYWDGYEIVYGDGNELFECLTCANDVIAHELTHAVTEYTANLEYSGQSGALNESISDIMAVVYDDQDWSIAENAGVAGGSGVLRDLEHPERGIPPQPSTMAGYENLPEDIDHDNGGVHMNSGIPNHAAYLIAKGIDALPALTGQGRSILGDITYMALTSYLTPTSGFIEARDSFVLAANDLTLPEEQKNAVIEVVKAAWATVGLPYSNNENGIVSFSAAGMVGNPDINALAHTVTFSTAYGTNLTALAPQIAISPGASITPDIHVAQDFTNPVAYTVTSQNGQSQTWMIQGSVADPQADRNIVGFNSDVLTGPAIIDPIQHTVTLYVEKIDNVSAIQPTVEVSAGAKVSPASGSAVNLNRPVTYTVTAENGTVQTWTVTAIKDSDSPKVLGGYAENNTTVAVVFDQAMSLSALGNIANYKLESLISGYSNPQISKVEVDCDYDNVVYLTTSALVSKNGYKITVSGLKGTNGRSVRPDATNGYFLMDDTVQPVLSTARINGNQLTLTYNEPLKNAYGAVRDTFHVEVNNRSVMLYEITSVGRKIILTLDNKVTSTDRVTISHTPVSTVAQVTDFSGNNISAFNKLEVINRTGITGVSAGIGWAHFNGNVKQMIKHPTDPVIYGIFNGSNTVASMSLETGDVHTVTLDQPVRLYVSGGKLYVALVNGIAILKADTLEKVEEFNTTIHPFDLVVDDNGYMYVSSGWDQWTYINSYAPTNVFVEQTGVRQSSYLQYSPHHVYSIDTDLSPRDIRAYNVDDTGHFTDPKYPGGYDSPYHGDYNMSTYLQITPDYKYLFNGAGTIFTSSTTKADDMRYVRTIEPFSRVVFSKDLTTFYTLNGSTLNVYDYATFQRKQQLAMPTTIVDILPGDKQDELLIAYSEGGQTTLSPYSLVPSVVSGLSKPSITGQSVAQAASSLVNGCPIPPNSPDPSENNGSDNSGGGFGGGFFGGFFPAEPVDPSVKLGPDDMKTTTDSSGMHFELESADLRAALFKAQEQADAQAKQEDEPVVPKVIISLEQLEVNLSVAFPSSVLLEASKKYSDMILVVQSHDVTYELPVKAFLDTGSTVITDDMTVDISIAKSSNLIRNKITKQLTQEGFKPLSDSIAFTVMLEKDGKSTEWNDFNGTYVTRSFTIKANADMNHLTALVYDSETGTSGFVPAFARKEGDHTVMEVKVPHNSTYTVASASKTFTDITGHWAQKDIEIMASKRVVLGATATTFNPDQQVTRAEFAALLVRALGLASPQTSSLRFTDVQPNAWYARVASVADQTGLIKGDTNGRFSPNGIITKQEMAVMIGRAMKYVTVKPETGSANTAISVDKLPDAASIAAWATEDINQLLKAGILEVELKGKFEPALSVTRANAVVALKRMLQQLAFINE</sequence>
<dbReference type="CDD" id="cd09597">
    <property type="entry name" value="M4_TLP"/>
    <property type="match status" value="1"/>
</dbReference>
<proteinExistence type="inferred from homology"/>
<dbReference type="SUPFAM" id="SSF50969">
    <property type="entry name" value="YVTN repeat-like/Quinoprotein amine dehydrogenase"/>
    <property type="match status" value="1"/>
</dbReference>
<dbReference type="PRINTS" id="PR00730">
    <property type="entry name" value="THERMOLYSIN"/>
</dbReference>
<keyword evidence="5 10" id="KW-0732">Signal</keyword>
<name>A0ABS5CJN5_9BACL</name>
<feature type="signal peptide" evidence="10">
    <location>
        <begin position="1"/>
        <end position="29"/>
    </location>
</feature>
<dbReference type="Gene3D" id="2.60.40.1220">
    <property type="match status" value="2"/>
</dbReference>
<evidence type="ECO:0000256" key="9">
    <source>
        <dbReference type="SAM" id="MobiDB-lite"/>
    </source>
</evidence>
<dbReference type="InterPro" id="IPR011096">
    <property type="entry name" value="FTP_domain"/>
</dbReference>
<keyword evidence="6" id="KW-0378">Hydrolase</keyword>
<dbReference type="InterPro" id="IPR050728">
    <property type="entry name" value="Zinc_Metalloprotease_M4"/>
</dbReference>
<dbReference type="InterPro" id="IPR011044">
    <property type="entry name" value="Quino_amine_DH_bsu"/>
</dbReference>
<evidence type="ECO:0000256" key="3">
    <source>
        <dbReference type="ARBA" id="ARBA00022670"/>
    </source>
</evidence>
<dbReference type="InterPro" id="IPR027268">
    <property type="entry name" value="Peptidase_M4/M1_CTD_sf"/>
</dbReference>
<dbReference type="Gene3D" id="3.10.450.40">
    <property type="match status" value="1"/>
</dbReference>
<evidence type="ECO:0000256" key="10">
    <source>
        <dbReference type="SAM" id="SignalP"/>
    </source>
</evidence>
<gene>
    <name evidence="12" type="ORF">I8J30_25305</name>
</gene>
<dbReference type="InterPro" id="IPR028059">
    <property type="entry name" value="SWM_rpt"/>
</dbReference>
<dbReference type="PANTHER" id="PTHR33794">
    <property type="entry name" value="BACILLOLYSIN"/>
    <property type="match status" value="1"/>
</dbReference>
<feature type="domain" description="SLH" evidence="11">
    <location>
        <begin position="1667"/>
        <end position="1728"/>
    </location>
</feature>
<feature type="domain" description="SLH" evidence="11">
    <location>
        <begin position="1535"/>
        <end position="1598"/>
    </location>
</feature>
<reference evidence="12 13" key="1">
    <citation type="submission" date="2021-04" db="EMBL/GenBank/DDBJ databases">
        <title>Paenibacillus sp. DLE-14 whole genome sequence.</title>
        <authorList>
            <person name="Ham Y.J."/>
        </authorList>
    </citation>
    <scope>NUCLEOTIDE SEQUENCE [LARGE SCALE GENOMIC DNA]</scope>
    <source>
        <strain evidence="12 13">DLE-14</strain>
    </source>
</reference>
<dbReference type="Gene3D" id="2.60.40.2340">
    <property type="match status" value="2"/>
</dbReference>
<evidence type="ECO:0000256" key="7">
    <source>
        <dbReference type="ARBA" id="ARBA00022833"/>
    </source>
</evidence>
<feature type="chain" id="PRO_5046858383" evidence="10">
    <location>
        <begin position="30"/>
        <end position="1728"/>
    </location>
</feature>
<feature type="domain" description="SLH" evidence="11">
    <location>
        <begin position="1600"/>
        <end position="1659"/>
    </location>
</feature>
<comment type="cofactor">
    <cofactor evidence="1">
        <name>Zn(2+)</name>
        <dbReference type="ChEBI" id="CHEBI:29105"/>
    </cofactor>
</comment>
<protein>
    <submittedName>
        <fullName evidence="12">M4 family metallopeptidase</fullName>
    </submittedName>
</protein>